<dbReference type="EMBL" id="JAKJXO020000013">
    <property type="protein sequence ID" value="KAL1596990.1"/>
    <property type="molecule type" value="Genomic_DNA"/>
</dbReference>
<name>A0ABR3QXU7_9PLEO</name>
<reference evidence="1 2" key="1">
    <citation type="submission" date="2024-02" db="EMBL/GenBank/DDBJ databases">
        <title>De novo assembly and annotation of 12 fungi associated with fruit tree decline syndrome in Ontario, Canada.</title>
        <authorList>
            <person name="Sulman M."/>
            <person name="Ellouze W."/>
            <person name="Ilyukhin E."/>
        </authorList>
    </citation>
    <scope>NUCLEOTIDE SEQUENCE [LARGE SCALE GENOMIC DNA]</scope>
    <source>
        <strain evidence="1 2">M42-189</strain>
    </source>
</reference>
<keyword evidence="2" id="KW-1185">Reference proteome</keyword>
<protein>
    <recommendedName>
        <fullName evidence="3">Phage tail protein</fullName>
    </recommendedName>
</protein>
<dbReference type="PANTHER" id="PTHR34618">
    <property type="entry name" value="SURFACE PROTEIN MAS1, PUTATIVE-RELATED"/>
    <property type="match status" value="1"/>
</dbReference>
<evidence type="ECO:0000313" key="1">
    <source>
        <dbReference type="EMBL" id="KAL1596990.1"/>
    </source>
</evidence>
<sequence>MATFTAFVAAHSKITGVTGNLGGNGSALGVLGAIVPNQGSNIETQRDTTVFPRPHELKIDGLGKVGVKKANVTVVEGGTALESSDLETTLKLSGNELPQVSADGNGTLSGTYHIVAGDGAGPIYAVIDTTANGKFSEGIEAEVTQNVPGNKGRIRAGGYVPYSFPKRLLRRRAPVVNPDYPFTIAVPKDVDCKGRVAGKMGVCFVKITNLNHNGPFGGTIAFQIPDRA</sequence>
<dbReference type="PANTHER" id="PTHR34618:SF4">
    <property type="entry name" value="CAS1"/>
    <property type="match status" value="1"/>
</dbReference>
<dbReference type="Proteomes" id="UP001521785">
    <property type="component" value="Unassembled WGS sequence"/>
</dbReference>
<evidence type="ECO:0008006" key="3">
    <source>
        <dbReference type="Google" id="ProtNLM"/>
    </source>
</evidence>
<evidence type="ECO:0000313" key="2">
    <source>
        <dbReference type="Proteomes" id="UP001521785"/>
    </source>
</evidence>
<dbReference type="Pfam" id="PF11327">
    <property type="entry name" value="Egh16-like"/>
    <property type="match status" value="1"/>
</dbReference>
<proteinExistence type="predicted"/>
<comment type="caution">
    <text evidence="1">The sequence shown here is derived from an EMBL/GenBank/DDBJ whole genome shotgun (WGS) entry which is preliminary data.</text>
</comment>
<dbReference type="InterPro" id="IPR021476">
    <property type="entry name" value="Egh16-like"/>
</dbReference>
<gene>
    <name evidence="1" type="ORF">SLS60_008572</name>
</gene>
<organism evidence="1 2">
    <name type="scientific">Paraconiothyrium brasiliense</name>
    <dbReference type="NCBI Taxonomy" id="300254"/>
    <lineage>
        <taxon>Eukaryota</taxon>
        <taxon>Fungi</taxon>
        <taxon>Dikarya</taxon>
        <taxon>Ascomycota</taxon>
        <taxon>Pezizomycotina</taxon>
        <taxon>Dothideomycetes</taxon>
        <taxon>Pleosporomycetidae</taxon>
        <taxon>Pleosporales</taxon>
        <taxon>Massarineae</taxon>
        <taxon>Didymosphaeriaceae</taxon>
        <taxon>Paraconiothyrium</taxon>
    </lineage>
</organism>
<accession>A0ABR3QXU7</accession>